<dbReference type="GO" id="GO:0006935">
    <property type="term" value="P:chemotaxis"/>
    <property type="evidence" value="ECO:0007669"/>
    <property type="project" value="UniProtKB-KW"/>
</dbReference>
<dbReference type="CDD" id="cd17909">
    <property type="entry name" value="CheC_ClassI"/>
    <property type="match status" value="1"/>
</dbReference>
<proteinExistence type="predicted"/>
<sequence length="203" mass="22023">MDEFRADILKEIANIGGGHAASALSVMLDKRIEQSIPNVRLVPLPEVPVLLGGAENVVVAGLLRIKGDFSGYLMMVFSCEQARKMISLMLGKPSRKRSPANVHKFSSMDRSVLSETVNILGGSYLTAISDFTQLRTNQSIPYLSVDMVGAIINVVVAEVGKTGDFALMFQSELCNEQERIAGDLFLIPDEKSCQTIFGSLGIL</sequence>
<keyword evidence="2 4" id="KW-0378">Hydrolase</keyword>
<dbReference type="GO" id="GO:0016787">
    <property type="term" value="F:hydrolase activity"/>
    <property type="evidence" value="ECO:0007669"/>
    <property type="project" value="UniProtKB-KW"/>
</dbReference>
<comment type="caution">
    <text evidence="4">The sequence shown here is derived from an EMBL/GenBank/DDBJ whole genome shotgun (WGS) entry which is preliminary data.</text>
</comment>
<feature type="domain" description="CheC-like protein" evidence="3">
    <location>
        <begin position="6"/>
        <end position="37"/>
    </location>
</feature>
<dbReference type="PANTHER" id="PTHR43693:SF1">
    <property type="entry name" value="PROTEIN PHOSPHATASE CHEZ"/>
    <property type="match status" value="1"/>
</dbReference>
<accession>A0A644ZS91</accession>
<dbReference type="EC" id="3.-.-.-" evidence="4"/>
<organism evidence="4">
    <name type="scientific">bioreactor metagenome</name>
    <dbReference type="NCBI Taxonomy" id="1076179"/>
    <lineage>
        <taxon>unclassified sequences</taxon>
        <taxon>metagenomes</taxon>
        <taxon>ecological metagenomes</taxon>
    </lineage>
</organism>
<dbReference type="EMBL" id="VSSQ01010218">
    <property type="protein sequence ID" value="MPM43745.1"/>
    <property type="molecule type" value="Genomic_DNA"/>
</dbReference>
<dbReference type="SUPFAM" id="SSF103039">
    <property type="entry name" value="CheC-like"/>
    <property type="match status" value="1"/>
</dbReference>
<name>A0A644ZS91_9ZZZZ</name>
<dbReference type="InterPro" id="IPR050992">
    <property type="entry name" value="CheZ_family_phosphatases"/>
</dbReference>
<dbReference type="AlphaFoldDB" id="A0A644ZS91"/>
<dbReference type="InterPro" id="IPR007597">
    <property type="entry name" value="CheC"/>
</dbReference>
<dbReference type="PANTHER" id="PTHR43693">
    <property type="entry name" value="PROTEIN PHOSPHATASE CHEZ"/>
    <property type="match status" value="1"/>
</dbReference>
<protein>
    <submittedName>
        <fullName evidence="4">CheY-P phosphatase CheC</fullName>
        <ecNumber evidence="4">3.-.-.-</ecNumber>
    </submittedName>
</protein>
<reference evidence="4" key="1">
    <citation type="submission" date="2019-08" db="EMBL/GenBank/DDBJ databases">
        <authorList>
            <person name="Kucharzyk K."/>
            <person name="Murdoch R.W."/>
            <person name="Higgins S."/>
            <person name="Loffler F."/>
        </authorList>
    </citation>
    <scope>NUCLEOTIDE SEQUENCE</scope>
</reference>
<dbReference type="Pfam" id="PF04509">
    <property type="entry name" value="CheC"/>
    <property type="match status" value="2"/>
</dbReference>
<evidence type="ECO:0000256" key="2">
    <source>
        <dbReference type="ARBA" id="ARBA00022801"/>
    </source>
</evidence>
<gene>
    <name evidence="4" type="primary">cheC_10</name>
    <name evidence="4" type="ORF">SDC9_90422</name>
</gene>
<evidence type="ECO:0000256" key="1">
    <source>
        <dbReference type="ARBA" id="ARBA00022500"/>
    </source>
</evidence>
<evidence type="ECO:0000313" key="4">
    <source>
        <dbReference type="EMBL" id="MPM43745.1"/>
    </source>
</evidence>
<keyword evidence="1" id="KW-0145">Chemotaxis</keyword>
<feature type="domain" description="CheC-like protein" evidence="3">
    <location>
        <begin position="108"/>
        <end position="133"/>
    </location>
</feature>
<dbReference type="InterPro" id="IPR028976">
    <property type="entry name" value="CheC-like_sf"/>
</dbReference>
<evidence type="ECO:0000259" key="3">
    <source>
        <dbReference type="Pfam" id="PF04509"/>
    </source>
</evidence>
<dbReference type="Gene3D" id="3.40.1550.10">
    <property type="entry name" value="CheC-like"/>
    <property type="match status" value="1"/>
</dbReference>